<dbReference type="GO" id="GO:0006310">
    <property type="term" value="P:DNA recombination"/>
    <property type="evidence" value="ECO:0007669"/>
    <property type="project" value="UniProtKB-KW"/>
</dbReference>
<protein>
    <recommendedName>
        <fullName evidence="2">Tyr recombinase domain-containing protein</fullName>
    </recommendedName>
</protein>
<dbReference type="InterPro" id="IPR002104">
    <property type="entry name" value="Integrase_catalytic"/>
</dbReference>
<comment type="caution">
    <text evidence="3">The sequence shown here is derived from an EMBL/GenBank/DDBJ whole genome shotgun (WGS) entry which is preliminary data.</text>
</comment>
<name>A0A4Y3KG42_CELUD</name>
<sequence>MPFFVRIAWSDLRALRGRALSGEAVQEVLRARAAQAGIDDLDLPGHSLRAGHATTAAEAGVPADRLARTTRHARLETLARYVRPSEALRDTSSAALGL</sequence>
<accession>A0A4Y3KG42</accession>
<dbReference type="InterPro" id="IPR013762">
    <property type="entry name" value="Integrase-like_cat_sf"/>
</dbReference>
<dbReference type="EMBL" id="BJLP01000058">
    <property type="protein sequence ID" value="GEA82364.1"/>
    <property type="molecule type" value="Genomic_DNA"/>
</dbReference>
<dbReference type="Gene3D" id="1.10.443.10">
    <property type="entry name" value="Intergrase catalytic core"/>
    <property type="match status" value="1"/>
</dbReference>
<dbReference type="Proteomes" id="UP000315842">
    <property type="component" value="Unassembled WGS sequence"/>
</dbReference>
<dbReference type="RefSeq" id="WP_141322072.1">
    <property type="nucleotide sequence ID" value="NZ_BJLP01000058.1"/>
</dbReference>
<evidence type="ECO:0000313" key="3">
    <source>
        <dbReference type="EMBL" id="GEA82364.1"/>
    </source>
</evidence>
<dbReference type="Pfam" id="PF00589">
    <property type="entry name" value="Phage_integrase"/>
    <property type="match status" value="1"/>
</dbReference>
<reference evidence="3 4" key="1">
    <citation type="submission" date="2019-06" db="EMBL/GenBank/DDBJ databases">
        <title>Whole genome shotgun sequence of Cellulomonas uda NBRC 3747.</title>
        <authorList>
            <person name="Hosoyama A."/>
            <person name="Uohara A."/>
            <person name="Ohji S."/>
            <person name="Ichikawa N."/>
        </authorList>
    </citation>
    <scope>NUCLEOTIDE SEQUENCE [LARGE SCALE GENOMIC DNA]</scope>
    <source>
        <strain evidence="3 4">NBRC 3747</strain>
    </source>
</reference>
<dbReference type="InterPro" id="IPR011010">
    <property type="entry name" value="DNA_brk_join_enz"/>
</dbReference>
<evidence type="ECO:0000313" key="4">
    <source>
        <dbReference type="Proteomes" id="UP000315842"/>
    </source>
</evidence>
<gene>
    <name evidence="3" type="ORF">CUD01_28080</name>
</gene>
<dbReference type="SUPFAM" id="SSF56349">
    <property type="entry name" value="DNA breaking-rejoining enzymes"/>
    <property type="match status" value="1"/>
</dbReference>
<keyword evidence="1" id="KW-0233">DNA recombination</keyword>
<proteinExistence type="predicted"/>
<feature type="domain" description="Tyr recombinase" evidence="2">
    <location>
        <begin position="16"/>
        <end position="85"/>
    </location>
</feature>
<organism evidence="3 4">
    <name type="scientific">Cellulomonas uda</name>
    <dbReference type="NCBI Taxonomy" id="1714"/>
    <lineage>
        <taxon>Bacteria</taxon>
        <taxon>Bacillati</taxon>
        <taxon>Actinomycetota</taxon>
        <taxon>Actinomycetes</taxon>
        <taxon>Micrococcales</taxon>
        <taxon>Cellulomonadaceae</taxon>
        <taxon>Cellulomonas</taxon>
    </lineage>
</organism>
<dbReference type="AlphaFoldDB" id="A0A4Y3KG42"/>
<dbReference type="GO" id="GO:0015074">
    <property type="term" value="P:DNA integration"/>
    <property type="evidence" value="ECO:0007669"/>
    <property type="project" value="InterPro"/>
</dbReference>
<evidence type="ECO:0000256" key="1">
    <source>
        <dbReference type="ARBA" id="ARBA00023172"/>
    </source>
</evidence>
<evidence type="ECO:0000259" key="2">
    <source>
        <dbReference type="Pfam" id="PF00589"/>
    </source>
</evidence>
<dbReference type="GO" id="GO:0003677">
    <property type="term" value="F:DNA binding"/>
    <property type="evidence" value="ECO:0007669"/>
    <property type="project" value="InterPro"/>
</dbReference>
<keyword evidence="4" id="KW-1185">Reference proteome</keyword>